<dbReference type="AlphaFoldDB" id="A0A382F550"/>
<reference evidence="1" key="1">
    <citation type="submission" date="2018-05" db="EMBL/GenBank/DDBJ databases">
        <authorList>
            <person name="Lanie J.A."/>
            <person name="Ng W.-L."/>
            <person name="Kazmierczak K.M."/>
            <person name="Andrzejewski T.M."/>
            <person name="Davidsen T.M."/>
            <person name="Wayne K.J."/>
            <person name="Tettelin H."/>
            <person name="Glass J.I."/>
            <person name="Rusch D."/>
            <person name="Podicherti R."/>
            <person name="Tsui H.-C.T."/>
            <person name="Winkler M.E."/>
        </authorList>
    </citation>
    <scope>NUCLEOTIDE SEQUENCE</scope>
</reference>
<proteinExistence type="predicted"/>
<sequence>MKRILSMLLLVSVLIPFTHIFGIGGFGLQVGQSIFSVAESMPPTGIGNVSLTNGSFDGAYVLGGYLYVDIIPFIDIEIDANIRGNTYDINFENSLGPIDPISFAWASTDVYITLRKKVFGLSVPFLAGAKLHAGGGFNTHKTTPLADIDMVTELLGGDLANGNTDALSDNLVSYLEDHAIDATGFHIQTGLQLNVL</sequence>
<organism evidence="1">
    <name type="scientific">marine metagenome</name>
    <dbReference type="NCBI Taxonomy" id="408172"/>
    <lineage>
        <taxon>unclassified sequences</taxon>
        <taxon>metagenomes</taxon>
        <taxon>ecological metagenomes</taxon>
    </lineage>
</organism>
<protein>
    <recommendedName>
        <fullName evidence="2">Outer membrane protein beta-barrel domain-containing protein</fullName>
    </recommendedName>
</protein>
<evidence type="ECO:0008006" key="2">
    <source>
        <dbReference type="Google" id="ProtNLM"/>
    </source>
</evidence>
<name>A0A382F550_9ZZZZ</name>
<gene>
    <name evidence="1" type="ORF">METZ01_LOCUS210308</name>
</gene>
<evidence type="ECO:0000313" key="1">
    <source>
        <dbReference type="EMBL" id="SVB57454.1"/>
    </source>
</evidence>
<dbReference type="EMBL" id="UINC01047775">
    <property type="protein sequence ID" value="SVB57454.1"/>
    <property type="molecule type" value="Genomic_DNA"/>
</dbReference>
<feature type="non-terminal residue" evidence="1">
    <location>
        <position position="196"/>
    </location>
</feature>
<accession>A0A382F550</accession>